<feature type="domain" description="Aminoacyl-tRNA synthetase class Ia" evidence="10">
    <location>
        <begin position="68"/>
        <end position="630"/>
    </location>
</feature>
<dbReference type="PROSITE" id="PS00178">
    <property type="entry name" value="AA_TRNA_LIGASE_I"/>
    <property type="match status" value="1"/>
</dbReference>
<comment type="similarity">
    <text evidence="8">Belongs to the class-I aminoacyl-tRNA synthetase family. ValS type 2 subfamily.</text>
</comment>
<feature type="region of interest" description="Disordered" evidence="9">
    <location>
        <begin position="763"/>
        <end position="799"/>
    </location>
</feature>
<dbReference type="EC" id="6.1.1.9" evidence="8"/>
<keyword evidence="4 8" id="KW-0067">ATP-binding</keyword>
<dbReference type="Gene3D" id="3.40.50.620">
    <property type="entry name" value="HUPs"/>
    <property type="match status" value="2"/>
</dbReference>
<evidence type="ECO:0000256" key="1">
    <source>
        <dbReference type="ARBA" id="ARBA00022490"/>
    </source>
</evidence>
<dbReference type="RefSeq" id="WP_394340682.1">
    <property type="nucleotide sequence ID" value="NZ_CP019893.1"/>
</dbReference>
<dbReference type="GeneID" id="32894806"/>
<protein>
    <recommendedName>
        <fullName evidence="8">Valine--tRNA ligase</fullName>
        <ecNumber evidence="8">6.1.1.9</ecNumber>
    </recommendedName>
    <alternativeName>
        <fullName evidence="8">Valyl-tRNA synthetase</fullName>
        <shortName evidence="8">ValRS</shortName>
    </alternativeName>
</protein>
<dbReference type="InterPro" id="IPR014729">
    <property type="entry name" value="Rossmann-like_a/b/a_fold"/>
</dbReference>
<comment type="domain">
    <text evidence="8">ValRS has two distinct active sites: one for aminoacylation and one for editing. The misactivated threonine is translocated from the active site to the editing site.</text>
</comment>
<dbReference type="InterPro" id="IPR002303">
    <property type="entry name" value="Valyl-tRNA_ligase"/>
</dbReference>
<proteinExistence type="inferred from homology"/>
<dbReference type="NCBIfam" id="TIGR00422">
    <property type="entry name" value="valS"/>
    <property type="match status" value="1"/>
</dbReference>
<feature type="compositionally biased region" description="Acidic residues" evidence="9">
    <location>
        <begin position="43"/>
        <end position="53"/>
    </location>
</feature>
<dbReference type="AlphaFoldDB" id="A0A2Z2HUC4"/>
<evidence type="ECO:0000256" key="5">
    <source>
        <dbReference type="ARBA" id="ARBA00022917"/>
    </source>
</evidence>
<evidence type="ECO:0000256" key="4">
    <source>
        <dbReference type="ARBA" id="ARBA00022840"/>
    </source>
</evidence>
<dbReference type="KEGG" id="naj:B1756_11975"/>
<evidence type="ECO:0000256" key="7">
    <source>
        <dbReference type="ARBA" id="ARBA00047552"/>
    </source>
</evidence>
<evidence type="ECO:0000256" key="2">
    <source>
        <dbReference type="ARBA" id="ARBA00022598"/>
    </source>
</evidence>
<accession>A0A2Z2HUC4</accession>
<evidence type="ECO:0000313" key="13">
    <source>
        <dbReference type="Proteomes" id="UP000250088"/>
    </source>
</evidence>
<keyword evidence="13" id="KW-1185">Reference proteome</keyword>
<organism evidence="12 13">
    <name type="scientific">Natrarchaeobaculum aegyptiacum</name>
    <dbReference type="NCBI Taxonomy" id="745377"/>
    <lineage>
        <taxon>Archaea</taxon>
        <taxon>Methanobacteriati</taxon>
        <taxon>Methanobacteriota</taxon>
        <taxon>Stenosarchaea group</taxon>
        <taxon>Halobacteria</taxon>
        <taxon>Halobacteriales</taxon>
        <taxon>Natrialbaceae</taxon>
        <taxon>Natrarchaeobaculum</taxon>
    </lineage>
</organism>
<dbReference type="SUPFAM" id="SSF52374">
    <property type="entry name" value="Nucleotidylyl transferase"/>
    <property type="match status" value="1"/>
</dbReference>
<dbReference type="Gene3D" id="1.10.730.10">
    <property type="entry name" value="Isoleucyl-tRNA Synthetase, Domain 1"/>
    <property type="match status" value="1"/>
</dbReference>
<feature type="short sequence motif" description="'KMSKS' region" evidence="8">
    <location>
        <begin position="595"/>
        <end position="599"/>
    </location>
</feature>
<reference evidence="13" key="1">
    <citation type="submission" date="2017-02" db="EMBL/GenBank/DDBJ databases">
        <title>Natronthermophilus aegyptiacus gen. nov.,sp. nov., an aerobic, extremely halophilic alkalithermophilic archaeon isolated from the athalassohaline Wadi An Natrun, Egypt.</title>
        <authorList>
            <person name="Zhao B."/>
        </authorList>
    </citation>
    <scope>NUCLEOTIDE SEQUENCE [LARGE SCALE GENOMIC DNA]</scope>
    <source>
        <strain evidence="13">JW/NM-HA 15</strain>
    </source>
</reference>
<gene>
    <name evidence="8" type="primary">valS</name>
    <name evidence="12" type="ORF">B1756_11975</name>
</gene>
<evidence type="ECO:0000256" key="8">
    <source>
        <dbReference type="HAMAP-Rule" id="MF_02005"/>
    </source>
</evidence>
<comment type="function">
    <text evidence="8">Catalyzes the attachment of valine to tRNA(Val). As ValRS can inadvertently accommodate and process structurally similar amino acids such as threonine, to avoid such errors, it has a 'posttransfer' editing activity that hydrolyzes mischarged Thr-tRNA(Val) in a tRNA-dependent manner.</text>
</comment>
<feature type="compositionally biased region" description="Basic and acidic residues" evidence="9">
    <location>
        <begin position="765"/>
        <end position="781"/>
    </location>
</feature>
<evidence type="ECO:0000256" key="9">
    <source>
        <dbReference type="SAM" id="MobiDB-lite"/>
    </source>
</evidence>
<dbReference type="PANTHER" id="PTHR11946">
    <property type="entry name" value="VALYL-TRNA SYNTHETASES"/>
    <property type="match status" value="1"/>
</dbReference>
<dbReference type="InterPro" id="IPR001412">
    <property type="entry name" value="aa-tRNA-synth_I_CS"/>
</dbReference>
<feature type="region of interest" description="Disordered" evidence="9">
    <location>
        <begin position="1"/>
        <end position="67"/>
    </location>
</feature>
<sequence>MSPTEFHRATTSSSYGLPITAIRPTDAPTTPSPGGESMSMDTPESESESDEGPGLEGGYDPDAVESRWQDRWVDEEVYAYESDPERDPNTVYAIDTPPPTVSGSLHMGHLYGSTLQDFAARFQRMADGEVLFPFGYDDNGIASERLTEEELDIRHQDYERREFQELCREVCQEYEAEFTEKMQDLGTSIDWNSTYKTIEPRVQRISQLSFIDLYEQDREYRKKAPAIWCPECETAISQVEMEDDERGSHFNDIAFEVASDGTDREEFVISTTRPELIPACVSVFVHPDDEDNQDLVGETARIPIFGHEVPIIADERVDMEKGTGVVMCCTFGDQKDIEWYQAHDLPLRVAIDESATMTDLAGDYEGMSTEEAREAIVEDLEEGGYLRDRWEITHAVGVHERCDTPVEYRVSKQWYVEILDHKEEYLEAGREMDWHPEKMFTRYKHWIEGLEWDWLISRQRDSGIPFPVWYCTECDHEILAEKENLPVDPLSDDPPVDVCPECGNDEFEPEEDVFDTWATSSLTPLINAGWDWDEEAEEFTMAKPELYPFDLRPQGHDIISFWLFHTVVKCYEHTGEVPFDATLINGHVLDENREKMSKSKGNVVAPDEVLADYPVDAVRFWAASAAVGDDFPYQEKDLRAGEKLLRKLWNASKLVDTLAPADPDEPDDLEPIDRWLLAELDDATAELTDQFENYEFAKARDRLRTFFWNTFCDDYLEIAKGREDNPSTQYALRTAHRTFLELWAPFLPHVTEEIWQAVYAGEAPRASDESSGERSEPRDAGEGALEETSIHLREWPEPQGYEADLEAGETAMEVISALRRYKSENQLPLNADLGSVSVFGAVEGFEDAIQQVMHVEQLTVLEDEPEVTTEVASIDLDYSTLGPKFGAKVGEIDDAIDAGEYEIDDEADVLRAAGEKLEADLFEVDLERTYSGEGEMIETESAVVVLEDA</sequence>
<dbReference type="GO" id="GO:0005829">
    <property type="term" value="C:cytosol"/>
    <property type="evidence" value="ECO:0007669"/>
    <property type="project" value="TreeGrafter"/>
</dbReference>
<dbReference type="GO" id="GO:0005524">
    <property type="term" value="F:ATP binding"/>
    <property type="evidence" value="ECO:0007669"/>
    <property type="project" value="UniProtKB-UniRule"/>
</dbReference>
<dbReference type="Proteomes" id="UP000250088">
    <property type="component" value="Chromosome"/>
</dbReference>
<dbReference type="InterPro" id="IPR009080">
    <property type="entry name" value="tRNAsynth_Ia_anticodon-bd"/>
</dbReference>
<keyword evidence="3 8" id="KW-0547">Nucleotide-binding</keyword>
<dbReference type="InterPro" id="IPR022874">
    <property type="entry name" value="Valine-tRNA_ligase_type_2"/>
</dbReference>
<keyword evidence="5 8" id="KW-0648">Protein biosynthesis</keyword>
<keyword evidence="2 8" id="KW-0436">Ligase</keyword>
<comment type="catalytic activity">
    <reaction evidence="7 8">
        <text>tRNA(Val) + L-valine + ATP = L-valyl-tRNA(Val) + AMP + diphosphate</text>
        <dbReference type="Rhea" id="RHEA:10704"/>
        <dbReference type="Rhea" id="RHEA-COMP:9672"/>
        <dbReference type="Rhea" id="RHEA-COMP:9708"/>
        <dbReference type="ChEBI" id="CHEBI:30616"/>
        <dbReference type="ChEBI" id="CHEBI:33019"/>
        <dbReference type="ChEBI" id="CHEBI:57762"/>
        <dbReference type="ChEBI" id="CHEBI:78442"/>
        <dbReference type="ChEBI" id="CHEBI:78537"/>
        <dbReference type="ChEBI" id="CHEBI:456215"/>
        <dbReference type="EC" id="6.1.1.9"/>
    </reaction>
</comment>
<comment type="subcellular location">
    <subcellularLocation>
        <location evidence="8">Cytoplasm</location>
    </subcellularLocation>
</comment>
<dbReference type="GO" id="GO:0004832">
    <property type="term" value="F:valine-tRNA ligase activity"/>
    <property type="evidence" value="ECO:0007669"/>
    <property type="project" value="UniProtKB-UniRule"/>
</dbReference>
<dbReference type="CDD" id="cd07962">
    <property type="entry name" value="Anticodon_Ia_Val"/>
    <property type="match status" value="1"/>
</dbReference>
<dbReference type="InterPro" id="IPR013155">
    <property type="entry name" value="M/V/L/I-tRNA-synth_anticd-bd"/>
</dbReference>
<keyword evidence="1 8" id="KW-0963">Cytoplasm</keyword>
<feature type="short sequence motif" description="'HIGH' region" evidence="8">
    <location>
        <begin position="99"/>
        <end position="109"/>
    </location>
</feature>
<dbReference type="Pfam" id="PF00133">
    <property type="entry name" value="tRNA-synt_1"/>
    <property type="match status" value="1"/>
</dbReference>
<evidence type="ECO:0000256" key="3">
    <source>
        <dbReference type="ARBA" id="ARBA00022741"/>
    </source>
</evidence>
<evidence type="ECO:0000313" key="12">
    <source>
        <dbReference type="EMBL" id="ARS90373.1"/>
    </source>
</evidence>
<dbReference type="InterPro" id="IPR033705">
    <property type="entry name" value="Anticodon_Ia_Val"/>
</dbReference>
<evidence type="ECO:0000256" key="6">
    <source>
        <dbReference type="ARBA" id="ARBA00023146"/>
    </source>
</evidence>
<dbReference type="HAMAP" id="MF_02005">
    <property type="entry name" value="Val_tRNA_synth_type2"/>
    <property type="match status" value="1"/>
</dbReference>
<dbReference type="GO" id="GO:0002161">
    <property type="term" value="F:aminoacyl-tRNA deacylase activity"/>
    <property type="evidence" value="ECO:0007669"/>
    <property type="project" value="InterPro"/>
</dbReference>
<dbReference type="SUPFAM" id="SSF47323">
    <property type="entry name" value="Anticodon-binding domain of a subclass of class I aminoacyl-tRNA synthetases"/>
    <property type="match status" value="1"/>
</dbReference>
<dbReference type="PRINTS" id="PR00986">
    <property type="entry name" value="TRNASYNTHVAL"/>
</dbReference>
<keyword evidence="6 8" id="KW-0030">Aminoacyl-tRNA synthetase</keyword>
<dbReference type="InterPro" id="IPR002300">
    <property type="entry name" value="aa-tRNA-synth_Ia"/>
</dbReference>
<feature type="domain" description="Methionyl/Valyl/Leucyl/Isoleucyl-tRNA synthetase anticodon-binding" evidence="11">
    <location>
        <begin position="673"/>
        <end position="833"/>
    </location>
</feature>
<dbReference type="SUPFAM" id="SSF50677">
    <property type="entry name" value="ValRS/IleRS/LeuRS editing domain"/>
    <property type="match status" value="1"/>
</dbReference>
<feature type="binding site" evidence="8">
    <location>
        <position position="598"/>
    </location>
    <ligand>
        <name>ATP</name>
        <dbReference type="ChEBI" id="CHEBI:30616"/>
    </ligand>
</feature>
<evidence type="ECO:0000259" key="10">
    <source>
        <dbReference type="Pfam" id="PF00133"/>
    </source>
</evidence>
<dbReference type="Pfam" id="PF08264">
    <property type="entry name" value="Anticodon_1"/>
    <property type="match status" value="1"/>
</dbReference>
<dbReference type="GO" id="GO:0006438">
    <property type="term" value="P:valyl-tRNA aminoacylation"/>
    <property type="evidence" value="ECO:0007669"/>
    <property type="project" value="UniProtKB-UniRule"/>
</dbReference>
<name>A0A2Z2HUC4_9EURY</name>
<dbReference type="Gene3D" id="3.90.740.10">
    <property type="entry name" value="Valyl/Leucyl/Isoleucyl-tRNA synthetase, editing domain"/>
    <property type="match status" value="1"/>
</dbReference>
<dbReference type="PANTHER" id="PTHR11946:SF93">
    <property type="entry name" value="VALINE--TRNA LIGASE, CHLOROPLASTIC_MITOCHONDRIAL 2"/>
    <property type="match status" value="1"/>
</dbReference>
<dbReference type="EMBL" id="CP019893">
    <property type="protein sequence ID" value="ARS90373.1"/>
    <property type="molecule type" value="Genomic_DNA"/>
</dbReference>
<evidence type="ECO:0000259" key="11">
    <source>
        <dbReference type="Pfam" id="PF08264"/>
    </source>
</evidence>
<dbReference type="InterPro" id="IPR009008">
    <property type="entry name" value="Val/Leu/Ile-tRNA-synth_edit"/>
</dbReference>
<dbReference type="NCBIfam" id="NF009687">
    <property type="entry name" value="PRK13208.1"/>
    <property type="match status" value="1"/>
</dbReference>